<comment type="caution">
    <text evidence="10">The sequence shown here is derived from an EMBL/GenBank/DDBJ whole genome shotgun (WGS) entry which is preliminary data.</text>
</comment>
<dbReference type="Proteomes" id="UP000176868">
    <property type="component" value="Unassembled WGS sequence"/>
</dbReference>
<dbReference type="GO" id="GO:0004014">
    <property type="term" value="F:adenosylmethionine decarboxylase activity"/>
    <property type="evidence" value="ECO:0007669"/>
    <property type="project" value="InterPro"/>
</dbReference>
<dbReference type="EMBL" id="MHWZ01000038">
    <property type="protein sequence ID" value="OHB16609.1"/>
    <property type="molecule type" value="Genomic_DNA"/>
</dbReference>
<dbReference type="SUPFAM" id="SSF56276">
    <property type="entry name" value="S-adenosylmethionine decarboxylase"/>
    <property type="match status" value="1"/>
</dbReference>
<evidence type="ECO:0000256" key="2">
    <source>
        <dbReference type="ARBA" id="ARBA00022793"/>
    </source>
</evidence>
<keyword evidence="7" id="KW-0456">Lyase</keyword>
<evidence type="ECO:0000256" key="1">
    <source>
        <dbReference type="ARBA" id="ARBA00001928"/>
    </source>
</evidence>
<dbReference type="PANTHER" id="PTHR33866:SF2">
    <property type="entry name" value="S-ADENOSYLMETHIONINE DECARBOXYLASE PROENZYME"/>
    <property type="match status" value="1"/>
</dbReference>
<dbReference type="InterPro" id="IPR003826">
    <property type="entry name" value="AdoMetDC_fam_prok"/>
</dbReference>
<evidence type="ECO:0000256" key="3">
    <source>
        <dbReference type="ARBA" id="ARBA00022813"/>
    </source>
</evidence>
<evidence type="ECO:0000313" key="11">
    <source>
        <dbReference type="Proteomes" id="UP000176868"/>
    </source>
</evidence>
<dbReference type="Pfam" id="PF02675">
    <property type="entry name" value="AdoMet_dc"/>
    <property type="match status" value="1"/>
</dbReference>
<organism evidence="10 11">
    <name type="scientific">Candidatus Zambryskibacteria bacterium RIFOXYD2_FULL_43_10</name>
    <dbReference type="NCBI Taxonomy" id="1802782"/>
    <lineage>
        <taxon>Bacteria</taxon>
        <taxon>Candidatus Zambryskiibacteriota</taxon>
    </lineage>
</organism>
<evidence type="ECO:0008006" key="12">
    <source>
        <dbReference type="Google" id="ProtNLM"/>
    </source>
</evidence>
<keyword evidence="2" id="KW-0210">Decarboxylase</keyword>
<dbReference type="InterPro" id="IPR016067">
    <property type="entry name" value="S-AdoMet_deCO2ase_core"/>
</dbReference>
<name>A0A1G2V4P9_9BACT</name>
<keyword evidence="4" id="KW-0745">Spermidine biosynthesis</keyword>
<evidence type="ECO:0000256" key="4">
    <source>
        <dbReference type="ARBA" id="ARBA00023066"/>
    </source>
</evidence>
<dbReference type="AlphaFoldDB" id="A0A1G2V4P9"/>
<comment type="cofactor">
    <cofactor evidence="1">
        <name>pyruvate</name>
        <dbReference type="ChEBI" id="CHEBI:15361"/>
    </cofactor>
</comment>
<dbReference type="GO" id="GO:0008295">
    <property type="term" value="P:spermidine biosynthetic process"/>
    <property type="evidence" value="ECO:0007669"/>
    <property type="project" value="UniProtKB-KW"/>
</dbReference>
<dbReference type="PANTHER" id="PTHR33866">
    <property type="entry name" value="S-ADENOSYLMETHIONINE DECARBOXYLASE PROENZYME"/>
    <property type="match status" value="1"/>
</dbReference>
<protein>
    <recommendedName>
        <fullName evidence="12">S-adenosylmethionine decarboxylase proenzyme</fullName>
    </recommendedName>
</protein>
<proteinExistence type="predicted"/>
<keyword evidence="9" id="KW-0670">Pyruvate</keyword>
<reference evidence="10 11" key="1">
    <citation type="journal article" date="2016" name="Nat. Commun.">
        <title>Thousands of microbial genomes shed light on interconnected biogeochemical processes in an aquifer system.</title>
        <authorList>
            <person name="Anantharaman K."/>
            <person name="Brown C.T."/>
            <person name="Hug L.A."/>
            <person name="Sharon I."/>
            <person name="Castelle C.J."/>
            <person name="Probst A.J."/>
            <person name="Thomas B.C."/>
            <person name="Singh A."/>
            <person name="Wilkins M.J."/>
            <person name="Karaoz U."/>
            <person name="Brodie E.L."/>
            <person name="Williams K.H."/>
            <person name="Hubbard S.S."/>
            <person name="Banfield J.F."/>
        </authorList>
    </citation>
    <scope>NUCLEOTIDE SEQUENCE [LARGE SCALE GENOMIC DNA]</scope>
</reference>
<evidence type="ECO:0000256" key="6">
    <source>
        <dbReference type="ARBA" id="ARBA00023145"/>
    </source>
</evidence>
<dbReference type="Gene3D" id="3.60.90.10">
    <property type="entry name" value="S-adenosylmethionine decarboxylase"/>
    <property type="match status" value="1"/>
</dbReference>
<keyword evidence="5" id="KW-0620">Polyamine biosynthesis</keyword>
<evidence type="ECO:0000256" key="8">
    <source>
        <dbReference type="ARBA" id="ARBA00023270"/>
    </source>
</evidence>
<evidence type="ECO:0000256" key="7">
    <source>
        <dbReference type="ARBA" id="ARBA00023239"/>
    </source>
</evidence>
<dbReference type="GO" id="GO:0005829">
    <property type="term" value="C:cytosol"/>
    <property type="evidence" value="ECO:0007669"/>
    <property type="project" value="TreeGrafter"/>
</dbReference>
<dbReference type="STRING" id="1802782.A2544_02060"/>
<evidence type="ECO:0000256" key="5">
    <source>
        <dbReference type="ARBA" id="ARBA00023115"/>
    </source>
</evidence>
<keyword evidence="8" id="KW-0704">Schiff base</keyword>
<evidence type="ECO:0000256" key="9">
    <source>
        <dbReference type="ARBA" id="ARBA00023317"/>
    </source>
</evidence>
<keyword evidence="6" id="KW-0865">Zymogen</keyword>
<gene>
    <name evidence="10" type="ORF">A2544_02060</name>
</gene>
<accession>A0A1G2V4P9</accession>
<sequence>MHFGEHLTIDGYGGNKKLLDNKNLLLKILNNLPSLLGMKILLEPQVVYASGNNKKDPGGWTGFVIIAESHISIHTFPLRGFVSIDVYSCRNGLDTDFLIKYFKEKFDLKDTETNFIKRGTRYPGKNLY</sequence>
<keyword evidence="3" id="KW-0068">Autocatalytic cleavage</keyword>
<evidence type="ECO:0000313" key="10">
    <source>
        <dbReference type="EMBL" id="OHB16609.1"/>
    </source>
</evidence>